<evidence type="ECO:0000313" key="1">
    <source>
        <dbReference type="EMBL" id="ONK78185.1"/>
    </source>
</evidence>
<protein>
    <submittedName>
        <fullName evidence="1">Uncharacterized protein</fullName>
    </submittedName>
</protein>
<name>A0A5P1FIG5_ASPOF</name>
<gene>
    <name evidence="1" type="ORF">A4U43_C02F15430</name>
</gene>
<accession>A0A5P1FIG5</accession>
<proteinExistence type="predicted"/>
<dbReference type="Gramene" id="ONK78185">
    <property type="protein sequence ID" value="ONK78185"/>
    <property type="gene ID" value="A4U43_C02F15430"/>
</dbReference>
<dbReference type="EMBL" id="CM007382">
    <property type="protein sequence ID" value="ONK78185.1"/>
    <property type="molecule type" value="Genomic_DNA"/>
</dbReference>
<keyword evidence="2" id="KW-1185">Reference proteome</keyword>
<sequence length="139" mass="16232">MIALVFKSDHPRRRKLIRQKIQKLKLGWTIHANKRRLVCNEDSEEMTSFLEKVGKIACTIKEGNRHYSAKLVDCIYSLREFPQYVLDHALNHLYDNEKQARLFTVKPLESQVAWMKDHVLKYGLDGNINVGDDIYGDSN</sequence>
<dbReference type="Proteomes" id="UP000243459">
    <property type="component" value="Chromosome 2"/>
</dbReference>
<dbReference type="AlphaFoldDB" id="A0A5P1FIG5"/>
<organism evidence="1 2">
    <name type="scientific">Asparagus officinalis</name>
    <name type="common">Garden asparagus</name>
    <dbReference type="NCBI Taxonomy" id="4686"/>
    <lineage>
        <taxon>Eukaryota</taxon>
        <taxon>Viridiplantae</taxon>
        <taxon>Streptophyta</taxon>
        <taxon>Embryophyta</taxon>
        <taxon>Tracheophyta</taxon>
        <taxon>Spermatophyta</taxon>
        <taxon>Magnoliopsida</taxon>
        <taxon>Liliopsida</taxon>
        <taxon>Asparagales</taxon>
        <taxon>Asparagaceae</taxon>
        <taxon>Asparagoideae</taxon>
        <taxon>Asparagus</taxon>
    </lineage>
</organism>
<evidence type="ECO:0000313" key="2">
    <source>
        <dbReference type="Proteomes" id="UP000243459"/>
    </source>
</evidence>
<reference evidence="2" key="1">
    <citation type="journal article" date="2017" name="Nat. Commun.">
        <title>The asparagus genome sheds light on the origin and evolution of a young Y chromosome.</title>
        <authorList>
            <person name="Harkess A."/>
            <person name="Zhou J."/>
            <person name="Xu C."/>
            <person name="Bowers J.E."/>
            <person name="Van der Hulst R."/>
            <person name="Ayyampalayam S."/>
            <person name="Mercati F."/>
            <person name="Riccardi P."/>
            <person name="McKain M.R."/>
            <person name="Kakrana A."/>
            <person name="Tang H."/>
            <person name="Ray J."/>
            <person name="Groenendijk J."/>
            <person name="Arikit S."/>
            <person name="Mathioni S.M."/>
            <person name="Nakano M."/>
            <person name="Shan H."/>
            <person name="Telgmann-Rauber A."/>
            <person name="Kanno A."/>
            <person name="Yue Z."/>
            <person name="Chen H."/>
            <person name="Li W."/>
            <person name="Chen Y."/>
            <person name="Xu X."/>
            <person name="Zhang Y."/>
            <person name="Luo S."/>
            <person name="Chen H."/>
            <person name="Gao J."/>
            <person name="Mao Z."/>
            <person name="Pires J.C."/>
            <person name="Luo M."/>
            <person name="Kudrna D."/>
            <person name="Wing R.A."/>
            <person name="Meyers B.C."/>
            <person name="Yi K."/>
            <person name="Kong H."/>
            <person name="Lavrijsen P."/>
            <person name="Sunseri F."/>
            <person name="Falavigna A."/>
            <person name="Ye Y."/>
            <person name="Leebens-Mack J.H."/>
            <person name="Chen G."/>
        </authorList>
    </citation>
    <scope>NUCLEOTIDE SEQUENCE [LARGE SCALE GENOMIC DNA]</scope>
    <source>
        <strain evidence="2">cv. DH0086</strain>
    </source>
</reference>